<evidence type="ECO:0000256" key="1">
    <source>
        <dbReference type="SAM" id="Phobius"/>
    </source>
</evidence>
<keyword evidence="1" id="KW-0812">Transmembrane</keyword>
<dbReference type="STRING" id="4540.A0A3L6T2U3"/>
<dbReference type="Pfam" id="PF04195">
    <property type="entry name" value="Transposase_28"/>
    <property type="match status" value="1"/>
</dbReference>
<reference evidence="4" key="1">
    <citation type="journal article" date="2019" name="Nat. Commun.">
        <title>The genome of broomcorn millet.</title>
        <authorList>
            <person name="Zou C."/>
            <person name="Miki D."/>
            <person name="Li D."/>
            <person name="Tang Q."/>
            <person name="Xiao L."/>
            <person name="Rajput S."/>
            <person name="Deng P."/>
            <person name="Jia W."/>
            <person name="Huang R."/>
            <person name="Zhang M."/>
            <person name="Sun Y."/>
            <person name="Hu J."/>
            <person name="Fu X."/>
            <person name="Schnable P.S."/>
            <person name="Li F."/>
            <person name="Zhang H."/>
            <person name="Feng B."/>
            <person name="Zhu X."/>
            <person name="Liu R."/>
            <person name="Schnable J.C."/>
            <person name="Zhu J.-K."/>
            <person name="Zhang H."/>
        </authorList>
    </citation>
    <scope>NUCLEOTIDE SEQUENCE [LARGE SCALE GENOMIC DNA]</scope>
</reference>
<feature type="non-terminal residue" evidence="3">
    <location>
        <position position="1"/>
    </location>
</feature>
<comment type="caution">
    <text evidence="3">The sequence shown here is derived from an EMBL/GenBank/DDBJ whole genome shotgun (WGS) entry which is preliminary data.</text>
</comment>
<keyword evidence="4" id="KW-1185">Reference proteome</keyword>
<name>A0A3L6T2U3_PANMI</name>
<evidence type="ECO:0000313" key="3">
    <source>
        <dbReference type="EMBL" id="RLN30897.1"/>
    </source>
</evidence>
<proteinExistence type="predicted"/>
<dbReference type="InterPro" id="IPR007321">
    <property type="entry name" value="Transposase_28"/>
</dbReference>
<accession>A0A3L6T2U3</accession>
<dbReference type="AlphaFoldDB" id="A0A3L6T2U3"/>
<keyword evidence="1" id="KW-0472">Membrane</keyword>
<sequence>LRAGEHSPALRSAREVVTFLPFLLVGLVPPFSPFFVAALEAYAIHLAHLAPNSILTLAIFAHACEMFFAVSPSVELFRHFFSLRRSSSVDPDVGAAA</sequence>
<organism evidence="3 4">
    <name type="scientific">Panicum miliaceum</name>
    <name type="common">Proso millet</name>
    <name type="synonym">Broomcorn millet</name>
    <dbReference type="NCBI Taxonomy" id="4540"/>
    <lineage>
        <taxon>Eukaryota</taxon>
        <taxon>Viridiplantae</taxon>
        <taxon>Streptophyta</taxon>
        <taxon>Embryophyta</taxon>
        <taxon>Tracheophyta</taxon>
        <taxon>Spermatophyta</taxon>
        <taxon>Magnoliopsida</taxon>
        <taxon>Liliopsida</taxon>
        <taxon>Poales</taxon>
        <taxon>Poaceae</taxon>
        <taxon>PACMAD clade</taxon>
        <taxon>Panicoideae</taxon>
        <taxon>Panicodae</taxon>
        <taxon>Paniceae</taxon>
        <taxon>Panicinae</taxon>
        <taxon>Panicum</taxon>
        <taxon>Panicum sect. Panicum</taxon>
    </lineage>
</organism>
<feature type="transmembrane region" description="Helical" evidence="1">
    <location>
        <begin position="54"/>
        <end position="77"/>
    </location>
</feature>
<dbReference type="EMBL" id="PQIB02000003">
    <property type="protein sequence ID" value="RLN30897.1"/>
    <property type="molecule type" value="Genomic_DNA"/>
</dbReference>
<protein>
    <recommendedName>
        <fullName evidence="2">Transposase (putative) gypsy type domain-containing protein</fullName>
    </recommendedName>
</protein>
<evidence type="ECO:0000313" key="4">
    <source>
        <dbReference type="Proteomes" id="UP000275267"/>
    </source>
</evidence>
<feature type="transmembrane region" description="Helical" evidence="1">
    <location>
        <begin position="20"/>
        <end position="42"/>
    </location>
</feature>
<dbReference type="PANTHER" id="PTHR33026">
    <property type="entry name" value="OS06G0360600 PROTEIN"/>
    <property type="match status" value="1"/>
</dbReference>
<dbReference type="PANTHER" id="PTHR33026:SF7">
    <property type="entry name" value="OS03G0100275 PROTEIN"/>
    <property type="match status" value="1"/>
</dbReference>
<evidence type="ECO:0000259" key="2">
    <source>
        <dbReference type="Pfam" id="PF04195"/>
    </source>
</evidence>
<gene>
    <name evidence="3" type="ORF">C2845_PM05G21230</name>
</gene>
<dbReference type="Proteomes" id="UP000275267">
    <property type="component" value="Unassembled WGS sequence"/>
</dbReference>
<feature type="domain" description="Transposase (putative) gypsy type" evidence="2">
    <location>
        <begin position="17"/>
        <end position="84"/>
    </location>
</feature>
<keyword evidence="1" id="KW-1133">Transmembrane helix</keyword>